<evidence type="ECO:0000313" key="4">
    <source>
        <dbReference type="Proteomes" id="UP001597116"/>
    </source>
</evidence>
<feature type="domain" description="Secretion system C-terminal sorting" evidence="1">
    <location>
        <begin position="605"/>
        <end position="676"/>
    </location>
</feature>
<feature type="domain" description="Teneurin NHL" evidence="2">
    <location>
        <begin position="242"/>
        <end position="294"/>
    </location>
</feature>
<dbReference type="RefSeq" id="WP_265990468.1">
    <property type="nucleotide sequence ID" value="NZ_CP110973.1"/>
</dbReference>
<proteinExistence type="predicted"/>
<organism evidence="3 4">
    <name type="scientific">Larkinella insperata</name>
    <dbReference type="NCBI Taxonomy" id="332158"/>
    <lineage>
        <taxon>Bacteria</taxon>
        <taxon>Pseudomonadati</taxon>
        <taxon>Bacteroidota</taxon>
        <taxon>Cytophagia</taxon>
        <taxon>Cytophagales</taxon>
        <taxon>Spirosomataceae</taxon>
        <taxon>Larkinella</taxon>
    </lineage>
</organism>
<feature type="domain" description="Teneurin NHL" evidence="2">
    <location>
        <begin position="188"/>
        <end position="239"/>
    </location>
</feature>
<keyword evidence="4" id="KW-1185">Reference proteome</keyword>
<dbReference type="InterPro" id="IPR026444">
    <property type="entry name" value="Secre_tail"/>
</dbReference>
<sequence>MEAQAISTIAGTGEQGFGGDGGPAINALLSNPNSVALGLQGDLLFIDSGNTRIRKISSNGIITTIAGRDWEEGTTIGDGGPATQAGLINPNGLAQDAQGNVYFADNNRIRKIDTQGIITTIAGSTESGFSGDGGPATQALLEDPRDIAIDSKGTLYIADSFNQCIRKIDANGIITTVAGVGESIGQFSGDGGPATEAHLFNPLSITFDAQDNLYIADSWNYRVRKVDSQGIITTVAGNGSKDYNGDGKPALQASLEFPRGLAFDEQGNLYICDLGNLRVRKVDLNGMITTVAGTGKPGYNGDGGNPTSALLGSPVEAIIDKMGNLLFSDSGNHRIRKVSQNAQPLAITSLFLIDADRDTTIQDLGPQRDNPPVIELNLKGFPTRKLNIQALTTPASVGSVVFQLSGRQTLTQIENAAPYALFKDDGGNFRGWTPAVGSYTLTATPYSGPNGTGTAGNPVTISFTVVDHIRVDHFRLIDPLTNEAGFYINDGFRMSLPRPQSGEAYNIQAVTNPATVGSVIIQISGQHNHTQVENGAPYALYGDNNGDYKGRRKEVGNYTLTATPYSGPNGTGTAGIPLTVRFEVYSRQSMRLSAEGELDSKSVKVFPNPFTESFTIESKGAQSSAQPVGLYDLLGRRVWQGMTTGNKQVVPVGSQLGAGAYILRVGEGRRAKTIKVVKAP</sequence>
<accession>A0ABW3Q181</accession>
<dbReference type="Gene3D" id="2.120.10.30">
    <property type="entry name" value="TolB, C-terminal domain"/>
    <property type="match status" value="4"/>
</dbReference>
<evidence type="ECO:0000259" key="1">
    <source>
        <dbReference type="Pfam" id="PF18962"/>
    </source>
</evidence>
<gene>
    <name evidence="3" type="ORF">ACFQ4C_01660</name>
</gene>
<feature type="domain" description="Teneurin NHL" evidence="2">
    <location>
        <begin position="129"/>
        <end position="180"/>
    </location>
</feature>
<dbReference type="NCBIfam" id="TIGR04183">
    <property type="entry name" value="Por_Secre_tail"/>
    <property type="match status" value="1"/>
</dbReference>
<protein>
    <submittedName>
        <fullName evidence="3">T9SS type A sorting domain-containing protein</fullName>
    </submittedName>
</protein>
<dbReference type="Proteomes" id="UP001597116">
    <property type="component" value="Unassembled WGS sequence"/>
</dbReference>
<dbReference type="PANTHER" id="PTHR46388">
    <property type="entry name" value="NHL REPEAT-CONTAINING PROTEIN 2"/>
    <property type="match status" value="1"/>
</dbReference>
<dbReference type="Pfam" id="PF25021">
    <property type="entry name" value="TEN_NHL"/>
    <property type="match status" value="5"/>
</dbReference>
<dbReference type="SUPFAM" id="SSF101898">
    <property type="entry name" value="NHL repeat"/>
    <property type="match status" value="1"/>
</dbReference>
<feature type="domain" description="Teneurin NHL" evidence="2">
    <location>
        <begin position="75"/>
        <end position="126"/>
    </location>
</feature>
<dbReference type="CDD" id="cd14953">
    <property type="entry name" value="NHL_like_1"/>
    <property type="match status" value="1"/>
</dbReference>
<dbReference type="Pfam" id="PF18962">
    <property type="entry name" value="Por_Secre_tail"/>
    <property type="match status" value="1"/>
</dbReference>
<dbReference type="PANTHER" id="PTHR46388:SF2">
    <property type="entry name" value="NHL REPEAT-CONTAINING PROTEIN 2"/>
    <property type="match status" value="1"/>
</dbReference>
<dbReference type="InterPro" id="IPR056822">
    <property type="entry name" value="TEN_NHL"/>
</dbReference>
<comment type="caution">
    <text evidence="3">The sequence shown here is derived from an EMBL/GenBank/DDBJ whole genome shotgun (WGS) entry which is preliminary data.</text>
</comment>
<dbReference type="InterPro" id="IPR011042">
    <property type="entry name" value="6-blade_b-propeller_TolB-like"/>
</dbReference>
<name>A0ABW3Q181_9BACT</name>
<evidence type="ECO:0000259" key="2">
    <source>
        <dbReference type="Pfam" id="PF25021"/>
    </source>
</evidence>
<dbReference type="EMBL" id="JBHTLP010000001">
    <property type="protein sequence ID" value="MFD1139791.1"/>
    <property type="molecule type" value="Genomic_DNA"/>
</dbReference>
<reference evidence="4" key="1">
    <citation type="journal article" date="2019" name="Int. J. Syst. Evol. Microbiol.">
        <title>The Global Catalogue of Microorganisms (GCM) 10K type strain sequencing project: providing services to taxonomists for standard genome sequencing and annotation.</title>
        <authorList>
            <consortium name="The Broad Institute Genomics Platform"/>
            <consortium name="The Broad Institute Genome Sequencing Center for Infectious Disease"/>
            <person name="Wu L."/>
            <person name="Ma J."/>
        </authorList>
    </citation>
    <scope>NUCLEOTIDE SEQUENCE [LARGE SCALE GENOMIC DNA]</scope>
    <source>
        <strain evidence="4">CCUG 55608</strain>
    </source>
</reference>
<feature type="domain" description="Teneurin NHL" evidence="2">
    <location>
        <begin position="15"/>
        <end position="69"/>
    </location>
</feature>
<evidence type="ECO:0000313" key="3">
    <source>
        <dbReference type="EMBL" id="MFD1139791.1"/>
    </source>
</evidence>